<dbReference type="PANTHER" id="PTHR10677:SF3">
    <property type="entry name" value="FI07626P-RELATED"/>
    <property type="match status" value="1"/>
</dbReference>
<dbReference type="EMBL" id="KE503206">
    <property type="protein sequence ID" value="EPX74524.1"/>
    <property type="molecule type" value="Genomic_DNA"/>
</dbReference>
<dbReference type="OrthoDB" id="9450922at2759"/>
<dbReference type="Gene3D" id="3.10.20.90">
    <property type="entry name" value="Phosphatidylinositol 3-kinase Catalytic Subunit, Chain A, domain 1"/>
    <property type="match status" value="1"/>
</dbReference>
<dbReference type="VEuPathDB" id="FungiDB:SOCG_02007"/>
<proteinExistence type="predicted"/>
<evidence type="ECO:0000313" key="4">
    <source>
        <dbReference type="Proteomes" id="UP000016088"/>
    </source>
</evidence>
<feature type="region of interest" description="Disordered" evidence="1">
    <location>
        <begin position="536"/>
        <end position="561"/>
    </location>
</feature>
<dbReference type="SUPFAM" id="SSF54236">
    <property type="entry name" value="Ubiquitin-like"/>
    <property type="match status" value="1"/>
</dbReference>
<protein>
    <recommendedName>
        <fullName evidence="2">Ubiquitin-like domain-containing protein</fullName>
    </recommendedName>
</protein>
<organism evidence="3 4">
    <name type="scientific">Schizosaccharomyces octosporus (strain yFS286)</name>
    <name type="common">Fission yeast</name>
    <name type="synonym">Octosporomyces octosporus</name>
    <dbReference type="NCBI Taxonomy" id="483514"/>
    <lineage>
        <taxon>Eukaryota</taxon>
        <taxon>Fungi</taxon>
        <taxon>Dikarya</taxon>
        <taxon>Ascomycota</taxon>
        <taxon>Taphrinomycotina</taxon>
        <taxon>Schizosaccharomycetes</taxon>
        <taxon>Schizosaccharomycetales</taxon>
        <taxon>Schizosaccharomycetaceae</taxon>
        <taxon>Schizosaccharomyces</taxon>
    </lineage>
</organism>
<keyword evidence="4" id="KW-1185">Reference proteome</keyword>
<sequence length="584" mass="64636">MTEMSEYKIRVTTVDQKVGIFQVARDKTVLDLKNIIAPTFEAPVDRLKLIYAGRVLRDETTLSSILNDVTDLVTFHLVISIISSLPLPTSASTEQRVSQLAPSFPRVQDASPSSSSSLSAQPSRTITSLNPEELSRREQAQHLFSNYQRVERTPGLRGMLPNMIQRIQSSRLASAVPPTSQPNNASSNEPSTSPFIQSPNFQRQIPVPNPTTTTTTSITSVHHRNVTMIASSSVQGTNDILHTNPLPNGARTFPFSQNAEGNFPPIPANYASPSPQSNGQGLPNIDNIQRIHDLHTPSFIGNSSSPSVANIPSRFHNGIPGHVSVDSNPHGDSPNLPYMNGNFPITNGFTTVAPQLFPVQYQTVLYNGSYYLQEIPSTHASHLSFHPMRSGLPPVLSPYGIIQNQQTGECAYLLSPTPSHSSLQVQPMTLQNLRRLQSFSSSVLSPFTHTFENIRRHFRLFIRLALFCAWATYNDSLPQTMLLTSIMAFVFLLQTGALSPIINDNPTVQAVLEYVRNVQNEYRQRRNRSNPEVVEVVNDSAENEDANSESQRRRTDEESTGLQRILRSVRGTLIAFASSFVPRS</sequence>
<name>S9RKN5_SCHOY</name>
<gene>
    <name evidence="3" type="ORF">SOCG_02007</name>
</gene>
<accession>S9RKN5</accession>
<dbReference type="GO" id="GO:0005829">
    <property type="term" value="C:cytosol"/>
    <property type="evidence" value="ECO:0007669"/>
    <property type="project" value="TreeGrafter"/>
</dbReference>
<feature type="region of interest" description="Disordered" evidence="1">
    <location>
        <begin position="96"/>
        <end position="136"/>
    </location>
</feature>
<evidence type="ECO:0000259" key="2">
    <source>
        <dbReference type="PROSITE" id="PS50053"/>
    </source>
</evidence>
<evidence type="ECO:0000256" key="1">
    <source>
        <dbReference type="SAM" id="MobiDB-lite"/>
    </source>
</evidence>
<dbReference type="InterPro" id="IPR000626">
    <property type="entry name" value="Ubiquitin-like_dom"/>
</dbReference>
<dbReference type="GO" id="GO:0006511">
    <property type="term" value="P:ubiquitin-dependent protein catabolic process"/>
    <property type="evidence" value="ECO:0007669"/>
    <property type="project" value="TreeGrafter"/>
</dbReference>
<feature type="compositionally biased region" description="Polar residues" evidence="1">
    <location>
        <begin position="171"/>
        <end position="203"/>
    </location>
</feature>
<feature type="region of interest" description="Disordered" evidence="1">
    <location>
        <begin position="171"/>
        <end position="217"/>
    </location>
</feature>
<reference evidence="3 4" key="1">
    <citation type="journal article" date="2011" name="Science">
        <title>Comparative functional genomics of the fission yeasts.</title>
        <authorList>
            <person name="Rhind N."/>
            <person name="Chen Z."/>
            <person name="Yassour M."/>
            <person name="Thompson D.A."/>
            <person name="Haas B.J."/>
            <person name="Habib N."/>
            <person name="Wapinski I."/>
            <person name="Roy S."/>
            <person name="Lin M.F."/>
            <person name="Heiman D.I."/>
            <person name="Young S.K."/>
            <person name="Furuya K."/>
            <person name="Guo Y."/>
            <person name="Pidoux A."/>
            <person name="Chen H.M."/>
            <person name="Robbertse B."/>
            <person name="Goldberg J.M."/>
            <person name="Aoki K."/>
            <person name="Bayne E.H."/>
            <person name="Berlin A.M."/>
            <person name="Desjardins C.A."/>
            <person name="Dobbs E."/>
            <person name="Dukaj L."/>
            <person name="Fan L."/>
            <person name="FitzGerald M.G."/>
            <person name="French C."/>
            <person name="Gujja S."/>
            <person name="Hansen K."/>
            <person name="Keifenheim D."/>
            <person name="Levin J.Z."/>
            <person name="Mosher R.A."/>
            <person name="Mueller C.A."/>
            <person name="Pfiffner J."/>
            <person name="Priest M."/>
            <person name="Russ C."/>
            <person name="Smialowska A."/>
            <person name="Swoboda P."/>
            <person name="Sykes S.M."/>
            <person name="Vaughn M."/>
            <person name="Vengrova S."/>
            <person name="Yoder R."/>
            <person name="Zeng Q."/>
            <person name="Allshire R."/>
            <person name="Baulcombe D."/>
            <person name="Birren B.W."/>
            <person name="Brown W."/>
            <person name="Ekwall K."/>
            <person name="Kellis M."/>
            <person name="Leatherwood J."/>
            <person name="Levin H."/>
            <person name="Margalit H."/>
            <person name="Martienssen R."/>
            <person name="Nieduszynski C.A."/>
            <person name="Spatafora J.W."/>
            <person name="Friedman N."/>
            <person name="Dalgaard J.Z."/>
            <person name="Baumann P."/>
            <person name="Niki H."/>
            <person name="Regev A."/>
            <person name="Nusbaum C."/>
        </authorList>
    </citation>
    <scope>NUCLEOTIDE SEQUENCE [LARGE SCALE GENOMIC DNA]</scope>
    <source>
        <strain evidence="4">yFS286</strain>
    </source>
</reference>
<dbReference type="InterPro" id="IPR029071">
    <property type="entry name" value="Ubiquitin-like_domsf"/>
</dbReference>
<dbReference type="CDD" id="cd17039">
    <property type="entry name" value="Ubl_ubiquitin_like"/>
    <property type="match status" value="1"/>
</dbReference>
<dbReference type="GeneID" id="25030985"/>
<dbReference type="AlphaFoldDB" id="S9RKN5"/>
<feature type="compositionally biased region" description="Low complexity" evidence="1">
    <location>
        <begin position="110"/>
        <end position="123"/>
    </location>
</feature>
<dbReference type="PANTHER" id="PTHR10677">
    <property type="entry name" value="UBIQUILIN"/>
    <property type="match status" value="1"/>
</dbReference>
<dbReference type="SMART" id="SM00213">
    <property type="entry name" value="UBQ"/>
    <property type="match status" value="1"/>
</dbReference>
<dbReference type="InterPro" id="IPR015496">
    <property type="entry name" value="Ubiquilin"/>
</dbReference>
<dbReference type="PROSITE" id="PS50053">
    <property type="entry name" value="UBIQUITIN_2"/>
    <property type="match status" value="1"/>
</dbReference>
<dbReference type="Proteomes" id="UP000016088">
    <property type="component" value="Unassembled WGS sequence"/>
</dbReference>
<dbReference type="Pfam" id="PF00240">
    <property type="entry name" value="ubiquitin"/>
    <property type="match status" value="1"/>
</dbReference>
<dbReference type="HOGENOM" id="CLU_452809_0_0_1"/>
<dbReference type="GO" id="GO:0031593">
    <property type="term" value="F:polyubiquitin modification-dependent protein binding"/>
    <property type="evidence" value="ECO:0007669"/>
    <property type="project" value="TreeGrafter"/>
</dbReference>
<dbReference type="OMA" id="QTGECAY"/>
<evidence type="ECO:0000313" key="3">
    <source>
        <dbReference type="EMBL" id="EPX74524.1"/>
    </source>
</evidence>
<dbReference type="RefSeq" id="XP_013015955.1">
    <property type="nucleotide sequence ID" value="XM_013160501.1"/>
</dbReference>
<dbReference type="eggNOG" id="KOG0010">
    <property type="taxonomic scope" value="Eukaryota"/>
</dbReference>
<feature type="domain" description="Ubiquitin-like" evidence="2">
    <location>
        <begin position="7"/>
        <end position="64"/>
    </location>
</feature>